<dbReference type="Proteomes" id="UP000237082">
    <property type="component" value="Unassembled WGS sequence"/>
</dbReference>
<evidence type="ECO:0000256" key="4">
    <source>
        <dbReference type="ARBA" id="ARBA00023098"/>
    </source>
</evidence>
<evidence type="ECO:0000313" key="7">
    <source>
        <dbReference type="EMBL" id="POZ61087.1"/>
    </source>
</evidence>
<name>A0A2S5DDP5_9NEIS</name>
<evidence type="ECO:0000313" key="8">
    <source>
        <dbReference type="Proteomes" id="UP000237082"/>
    </source>
</evidence>
<comment type="pathway">
    <text evidence="1">Lipid metabolism.</text>
</comment>
<sequence>MKSTDTTPIVARFGRVLRLLAHLAIGVFIVATRYSRLAQAERAVVTRRWAQQALKIMGAVVTVRGINPGFYPPNTLLVANHVSWLDIIALNSCTVSRFVAKREIRKWPLIGWLAYVAGTLFIDRGNRRDASRVNQILAEAMQNGGCMAVFPESTTSDGSGLLPFKASLFEAALLAGGTVQPVSLRYQRPDGSLLREAAYIDDISLLQSMRLVLSVPRIEIEICYGKPLKAGDAGLDNRFQLAEEARREVARGLGLQLEEAPAPQAAPAVETGA</sequence>
<keyword evidence="5 7" id="KW-0012">Acyltransferase</keyword>
<dbReference type="GO" id="GO:0006654">
    <property type="term" value="P:phosphatidic acid biosynthetic process"/>
    <property type="evidence" value="ECO:0007669"/>
    <property type="project" value="TreeGrafter"/>
</dbReference>
<proteinExistence type="predicted"/>
<dbReference type="AlphaFoldDB" id="A0A2S5DDP5"/>
<keyword evidence="3 7" id="KW-0808">Transferase</keyword>
<keyword evidence="8" id="KW-1185">Reference proteome</keyword>
<dbReference type="GO" id="GO:0003841">
    <property type="term" value="F:1-acylglycerol-3-phosphate O-acyltransferase activity"/>
    <property type="evidence" value="ECO:0007669"/>
    <property type="project" value="TreeGrafter"/>
</dbReference>
<evidence type="ECO:0000256" key="3">
    <source>
        <dbReference type="ARBA" id="ARBA00022679"/>
    </source>
</evidence>
<keyword evidence="2" id="KW-0444">Lipid biosynthesis</keyword>
<evidence type="ECO:0000259" key="6">
    <source>
        <dbReference type="SMART" id="SM00563"/>
    </source>
</evidence>
<reference evidence="8" key="1">
    <citation type="submission" date="2018-02" db="EMBL/GenBank/DDBJ databases">
        <authorList>
            <person name="O'Hara-Hanley K."/>
            <person name="Soby S."/>
        </authorList>
    </citation>
    <scope>NUCLEOTIDE SEQUENCE [LARGE SCALE GENOMIC DNA]</scope>
    <source>
        <strain evidence="8">MWU14-2602</strain>
    </source>
</reference>
<evidence type="ECO:0000256" key="5">
    <source>
        <dbReference type="ARBA" id="ARBA00023315"/>
    </source>
</evidence>
<gene>
    <name evidence="7" type="ORF">C2I19_15475</name>
</gene>
<evidence type="ECO:0000256" key="2">
    <source>
        <dbReference type="ARBA" id="ARBA00022516"/>
    </source>
</evidence>
<dbReference type="Pfam" id="PF01553">
    <property type="entry name" value="Acyltransferase"/>
    <property type="match status" value="1"/>
</dbReference>
<protein>
    <submittedName>
        <fullName evidence="7">1-acyl-sn-glycerol-3-phosphate acyltransferase</fullName>
    </submittedName>
</protein>
<dbReference type="CDD" id="cd07989">
    <property type="entry name" value="LPLAT_AGPAT-like"/>
    <property type="match status" value="1"/>
</dbReference>
<dbReference type="InterPro" id="IPR002123">
    <property type="entry name" value="Plipid/glycerol_acylTrfase"/>
</dbReference>
<dbReference type="RefSeq" id="WP_103903575.1">
    <property type="nucleotide sequence ID" value="NZ_PQWB01000073.1"/>
</dbReference>
<dbReference type="PANTHER" id="PTHR10434">
    <property type="entry name" value="1-ACYL-SN-GLYCEROL-3-PHOSPHATE ACYLTRANSFERASE"/>
    <property type="match status" value="1"/>
</dbReference>
<keyword evidence="4" id="KW-0443">Lipid metabolism</keyword>
<feature type="domain" description="Phospholipid/glycerol acyltransferase" evidence="6">
    <location>
        <begin position="75"/>
        <end position="187"/>
    </location>
</feature>
<dbReference type="PANTHER" id="PTHR10434:SF64">
    <property type="entry name" value="1-ACYL-SN-GLYCEROL-3-PHOSPHATE ACYLTRANSFERASE-RELATED"/>
    <property type="match status" value="1"/>
</dbReference>
<accession>A0A2S5DDP5</accession>
<dbReference type="EMBL" id="PQWB01000073">
    <property type="protein sequence ID" value="POZ61087.1"/>
    <property type="molecule type" value="Genomic_DNA"/>
</dbReference>
<comment type="caution">
    <text evidence="7">The sequence shown here is derived from an EMBL/GenBank/DDBJ whole genome shotgun (WGS) entry which is preliminary data.</text>
</comment>
<organism evidence="7 8">
    <name type="scientific">Chromobacterium alticapitis</name>
    <dbReference type="NCBI Taxonomy" id="2073169"/>
    <lineage>
        <taxon>Bacteria</taxon>
        <taxon>Pseudomonadati</taxon>
        <taxon>Pseudomonadota</taxon>
        <taxon>Betaproteobacteria</taxon>
        <taxon>Neisseriales</taxon>
        <taxon>Chromobacteriaceae</taxon>
        <taxon>Chromobacterium</taxon>
    </lineage>
</organism>
<evidence type="ECO:0000256" key="1">
    <source>
        <dbReference type="ARBA" id="ARBA00005189"/>
    </source>
</evidence>
<dbReference type="SUPFAM" id="SSF69593">
    <property type="entry name" value="Glycerol-3-phosphate (1)-acyltransferase"/>
    <property type="match status" value="1"/>
</dbReference>
<dbReference type="SMART" id="SM00563">
    <property type="entry name" value="PlsC"/>
    <property type="match status" value="1"/>
</dbReference>
<dbReference type="OrthoDB" id="9806880at2"/>